<dbReference type="AlphaFoldDB" id="A0A1I7TRT4"/>
<dbReference type="WBParaSite" id="Csp11.Scaffold629.g11128.t2">
    <property type="protein sequence ID" value="Csp11.Scaffold629.g11128.t2"/>
    <property type="gene ID" value="Csp11.Scaffold629.g11128"/>
</dbReference>
<evidence type="ECO:0000313" key="2">
    <source>
        <dbReference type="Proteomes" id="UP000095282"/>
    </source>
</evidence>
<name>A0A1I7TRT4_9PELO</name>
<evidence type="ECO:0000313" key="3">
    <source>
        <dbReference type="WBParaSite" id="Csp11.Scaffold629.g11128.t2"/>
    </source>
</evidence>
<organism evidence="2 3">
    <name type="scientific">Caenorhabditis tropicalis</name>
    <dbReference type="NCBI Taxonomy" id="1561998"/>
    <lineage>
        <taxon>Eukaryota</taxon>
        <taxon>Metazoa</taxon>
        <taxon>Ecdysozoa</taxon>
        <taxon>Nematoda</taxon>
        <taxon>Chromadorea</taxon>
        <taxon>Rhabditida</taxon>
        <taxon>Rhabditina</taxon>
        <taxon>Rhabditomorpha</taxon>
        <taxon>Rhabditoidea</taxon>
        <taxon>Rhabditidae</taxon>
        <taxon>Peloderinae</taxon>
        <taxon>Caenorhabditis</taxon>
    </lineage>
</organism>
<feature type="region of interest" description="Disordered" evidence="1">
    <location>
        <begin position="44"/>
        <end position="133"/>
    </location>
</feature>
<reference evidence="3" key="1">
    <citation type="submission" date="2016-11" db="UniProtKB">
        <authorList>
            <consortium name="WormBaseParasite"/>
        </authorList>
    </citation>
    <scope>IDENTIFICATION</scope>
</reference>
<evidence type="ECO:0000256" key="1">
    <source>
        <dbReference type="SAM" id="MobiDB-lite"/>
    </source>
</evidence>
<accession>A0A1I7TRT4</accession>
<keyword evidence="2" id="KW-1185">Reference proteome</keyword>
<feature type="compositionally biased region" description="Basic and acidic residues" evidence="1">
    <location>
        <begin position="66"/>
        <end position="76"/>
    </location>
</feature>
<protein>
    <submittedName>
        <fullName evidence="3">Uncharacterized protein</fullName>
    </submittedName>
</protein>
<proteinExistence type="predicted"/>
<dbReference type="Proteomes" id="UP000095282">
    <property type="component" value="Unplaced"/>
</dbReference>
<dbReference type="eggNOG" id="ENOG502RAJX">
    <property type="taxonomic scope" value="Eukaryota"/>
</dbReference>
<feature type="compositionally biased region" description="Basic and acidic residues" evidence="1">
    <location>
        <begin position="47"/>
        <end position="57"/>
    </location>
</feature>
<sequence>MTDKFDFPMGRFNNPDDITARMVFQEARYWSDALSLALRLPTRAQRKAAEEEQRLKDASTSQEQSEDSKSEDDAKEIPFSQILSKPQKPNLFGNSRVSFKILSNPMAENEKSRKRARPDDDAEPEESCSKKSK</sequence>